<dbReference type="OrthoDB" id="6512834at2759"/>
<dbReference type="AlphaFoldDB" id="A0A9Q1ILZ0"/>
<gene>
    <name evidence="1" type="ORF">SKAU_G00282380</name>
</gene>
<dbReference type="EMBL" id="JAINUF010000011">
    <property type="protein sequence ID" value="KAJ8346837.1"/>
    <property type="molecule type" value="Genomic_DNA"/>
</dbReference>
<comment type="caution">
    <text evidence="1">The sequence shown here is derived from an EMBL/GenBank/DDBJ whole genome shotgun (WGS) entry which is preliminary data.</text>
</comment>
<evidence type="ECO:0000313" key="2">
    <source>
        <dbReference type="Proteomes" id="UP001152622"/>
    </source>
</evidence>
<accession>A0A9Q1ILZ0</accession>
<proteinExistence type="predicted"/>
<protein>
    <submittedName>
        <fullName evidence="1">Uncharacterized protein</fullName>
    </submittedName>
</protein>
<organism evidence="1 2">
    <name type="scientific">Synaphobranchus kaupii</name>
    <name type="common">Kaup's arrowtooth eel</name>
    <dbReference type="NCBI Taxonomy" id="118154"/>
    <lineage>
        <taxon>Eukaryota</taxon>
        <taxon>Metazoa</taxon>
        <taxon>Chordata</taxon>
        <taxon>Craniata</taxon>
        <taxon>Vertebrata</taxon>
        <taxon>Euteleostomi</taxon>
        <taxon>Actinopterygii</taxon>
        <taxon>Neopterygii</taxon>
        <taxon>Teleostei</taxon>
        <taxon>Anguilliformes</taxon>
        <taxon>Synaphobranchidae</taxon>
        <taxon>Synaphobranchus</taxon>
    </lineage>
</organism>
<reference evidence="1" key="1">
    <citation type="journal article" date="2023" name="Science">
        <title>Genome structures resolve the early diversification of teleost fishes.</title>
        <authorList>
            <person name="Parey E."/>
            <person name="Louis A."/>
            <person name="Montfort J."/>
            <person name="Bouchez O."/>
            <person name="Roques C."/>
            <person name="Iampietro C."/>
            <person name="Lluch J."/>
            <person name="Castinel A."/>
            <person name="Donnadieu C."/>
            <person name="Desvignes T."/>
            <person name="Floi Bucao C."/>
            <person name="Jouanno E."/>
            <person name="Wen M."/>
            <person name="Mejri S."/>
            <person name="Dirks R."/>
            <person name="Jansen H."/>
            <person name="Henkel C."/>
            <person name="Chen W.J."/>
            <person name="Zahm M."/>
            <person name="Cabau C."/>
            <person name="Klopp C."/>
            <person name="Thompson A.W."/>
            <person name="Robinson-Rechavi M."/>
            <person name="Braasch I."/>
            <person name="Lecointre G."/>
            <person name="Bobe J."/>
            <person name="Postlethwait J.H."/>
            <person name="Berthelot C."/>
            <person name="Roest Crollius H."/>
            <person name="Guiguen Y."/>
        </authorList>
    </citation>
    <scope>NUCLEOTIDE SEQUENCE</scope>
    <source>
        <strain evidence="1">WJC10195</strain>
    </source>
</reference>
<keyword evidence="2" id="KW-1185">Reference proteome</keyword>
<sequence>MTQINQTSDITAHRQTAALKGLPLYLRDSHEKLFRNCLDTDPEEEQTKGLIVGILTVLEDDDSSAPARIMNIAVILEEDIVLQDLPDLTTAFAFLFGLIYALNRQYPK</sequence>
<dbReference type="Proteomes" id="UP001152622">
    <property type="component" value="Chromosome 11"/>
</dbReference>
<evidence type="ECO:0000313" key="1">
    <source>
        <dbReference type="EMBL" id="KAJ8346837.1"/>
    </source>
</evidence>
<name>A0A9Q1ILZ0_SYNKA</name>